<gene>
    <name evidence="2" type="ORF">EXIGLDRAFT_830009</name>
</gene>
<proteinExistence type="predicted"/>
<evidence type="ECO:0000313" key="2">
    <source>
        <dbReference type="EMBL" id="KZW01535.1"/>
    </source>
</evidence>
<dbReference type="InParanoid" id="A0A165P249"/>
<reference evidence="2 3" key="1">
    <citation type="journal article" date="2016" name="Mol. Biol. Evol.">
        <title>Comparative Genomics of Early-Diverging Mushroom-Forming Fungi Provides Insights into the Origins of Lignocellulose Decay Capabilities.</title>
        <authorList>
            <person name="Nagy L.G."/>
            <person name="Riley R."/>
            <person name="Tritt A."/>
            <person name="Adam C."/>
            <person name="Daum C."/>
            <person name="Floudas D."/>
            <person name="Sun H."/>
            <person name="Yadav J.S."/>
            <person name="Pangilinan J."/>
            <person name="Larsson K.H."/>
            <person name="Matsuura K."/>
            <person name="Barry K."/>
            <person name="Labutti K."/>
            <person name="Kuo R."/>
            <person name="Ohm R.A."/>
            <person name="Bhattacharya S.S."/>
            <person name="Shirouzu T."/>
            <person name="Yoshinaga Y."/>
            <person name="Martin F.M."/>
            <person name="Grigoriev I.V."/>
            <person name="Hibbett D.S."/>
        </authorList>
    </citation>
    <scope>NUCLEOTIDE SEQUENCE [LARGE SCALE GENOMIC DNA]</scope>
    <source>
        <strain evidence="2 3">HHB12029</strain>
    </source>
</reference>
<dbReference type="EMBL" id="KV425893">
    <property type="protein sequence ID" value="KZW01535.1"/>
    <property type="molecule type" value="Genomic_DNA"/>
</dbReference>
<feature type="region of interest" description="Disordered" evidence="1">
    <location>
        <begin position="307"/>
        <end position="413"/>
    </location>
</feature>
<evidence type="ECO:0000313" key="3">
    <source>
        <dbReference type="Proteomes" id="UP000077266"/>
    </source>
</evidence>
<evidence type="ECO:0000256" key="1">
    <source>
        <dbReference type="SAM" id="MobiDB-lite"/>
    </source>
</evidence>
<keyword evidence="3" id="KW-1185">Reference proteome</keyword>
<feature type="region of interest" description="Disordered" evidence="1">
    <location>
        <begin position="1"/>
        <end position="37"/>
    </location>
</feature>
<sequence>MLQTMRPALTLMLPTPVSNPTPSRAAAGARRARSPHPHARLAARVRGSSCTPPPMLPQPCGTADGDLDGIGEPMMFEMSPIVATRGIESLAPVASMPVPVPGPLRVPFPPRAPLFAGYDSGLRRQPAVADSPPVDGAQLDAVPALRKSRPATALQPAANIFPRTASITAHYTVPATPTGKPPSFRYNLPAYYRTSVQANSSTMTSAPVPPALATATAGTVFLEDELYEEDEQQAQDVPELVHHAHDCLQCSVSGSHQHHLHANMRRVVSHTSARTLAPPYGLGAGARRRSSTPDAFKLEMLAYQQQEAQLQMTSSSEDDVPITPDHAFPDDTDGEREEDVLSMRRARTHSPQASVTSRGRTRSRRPLARRSLPLSQQMRELVLTSPSSSGGNDGDRDDEFGSDYEHNIRRRSG</sequence>
<dbReference type="OrthoDB" id="10624353at2759"/>
<dbReference type="AlphaFoldDB" id="A0A165P249"/>
<dbReference type="Proteomes" id="UP000077266">
    <property type="component" value="Unassembled WGS sequence"/>
</dbReference>
<name>A0A165P249_EXIGL</name>
<organism evidence="2 3">
    <name type="scientific">Exidia glandulosa HHB12029</name>
    <dbReference type="NCBI Taxonomy" id="1314781"/>
    <lineage>
        <taxon>Eukaryota</taxon>
        <taxon>Fungi</taxon>
        <taxon>Dikarya</taxon>
        <taxon>Basidiomycota</taxon>
        <taxon>Agaricomycotina</taxon>
        <taxon>Agaricomycetes</taxon>
        <taxon>Auriculariales</taxon>
        <taxon>Exidiaceae</taxon>
        <taxon>Exidia</taxon>
    </lineage>
</organism>
<feature type="compositionally biased region" description="Acidic residues" evidence="1">
    <location>
        <begin position="330"/>
        <end position="340"/>
    </location>
</feature>
<feature type="compositionally biased region" description="Basic residues" evidence="1">
    <location>
        <begin position="359"/>
        <end position="368"/>
    </location>
</feature>
<accession>A0A165P249</accession>
<protein>
    <submittedName>
        <fullName evidence="2">Uncharacterized protein</fullName>
    </submittedName>
</protein>